<name>A0A7I8E8J6_9FIRM</name>
<dbReference type="GO" id="GO:0009103">
    <property type="term" value="P:lipopolysaccharide biosynthetic process"/>
    <property type="evidence" value="ECO:0007669"/>
    <property type="project" value="UniProtKB-ARBA"/>
</dbReference>
<sequence>MAQLKQMINKNKFYIIGTLILFLFLFYCSTKLCMNVAPDEYMRYDIPLFIYNQSYLPKGDEKEILNAIWGFSYGFTPYLPSIISFFFMKIASIFTTAPVHLLIVARLTSVLAGALTFFVCCKIGEEIFNHKMTIYLFAIFVSLLPQFMYLSLYLNNDSFSIFTTALIVYGWIKGIKTNWNCKWCIFLGVAIGLCALTYYNAYGFILCSIIVYCMSSYKLHFTFNEFLKKGFLIAIAALVVGGWFFIRNAMIHNGDFLGMNSMYDCGEKYAMPGYQLSQRDTYQNQGISVFSMIFDTNWIITTIKSFICTTGYMQYMISGKRFYLYLIIILFGMIMMLIALKRKYQFKFKFENYFIICLILCILTPIILSIKYSYSIDYQPQGRYIVSILIPIALFMSIGYEYFSEFIENKIQIKSRYIELSMIGIYILLFVICYSSYIAVCFGSTII</sequence>
<feature type="domain" description="Glycosyltransferase RgtA/B/C/D-like" evidence="9">
    <location>
        <begin position="102"/>
        <end position="239"/>
    </location>
</feature>
<feature type="transmembrane region" description="Helical" evidence="8">
    <location>
        <begin position="423"/>
        <end position="446"/>
    </location>
</feature>
<evidence type="ECO:0000256" key="4">
    <source>
        <dbReference type="ARBA" id="ARBA00022679"/>
    </source>
</evidence>
<keyword evidence="7 8" id="KW-0472">Membrane</keyword>
<feature type="transmembrane region" description="Helical" evidence="8">
    <location>
        <begin position="226"/>
        <end position="246"/>
    </location>
</feature>
<dbReference type="InterPro" id="IPR038731">
    <property type="entry name" value="RgtA/B/C-like"/>
</dbReference>
<feature type="transmembrane region" description="Helical" evidence="8">
    <location>
        <begin position="322"/>
        <end position="340"/>
    </location>
</feature>
<evidence type="ECO:0000256" key="5">
    <source>
        <dbReference type="ARBA" id="ARBA00022692"/>
    </source>
</evidence>
<evidence type="ECO:0000256" key="6">
    <source>
        <dbReference type="ARBA" id="ARBA00022989"/>
    </source>
</evidence>
<evidence type="ECO:0000313" key="11">
    <source>
        <dbReference type="Proteomes" id="UP000593842"/>
    </source>
</evidence>
<feature type="transmembrane region" description="Helical" evidence="8">
    <location>
        <begin position="99"/>
        <end position="121"/>
    </location>
</feature>
<feature type="transmembrane region" description="Helical" evidence="8">
    <location>
        <begin position="185"/>
        <end position="214"/>
    </location>
</feature>
<feature type="transmembrane region" description="Helical" evidence="8">
    <location>
        <begin position="133"/>
        <end position="154"/>
    </location>
</feature>
<feature type="transmembrane region" description="Helical" evidence="8">
    <location>
        <begin position="384"/>
        <end position="403"/>
    </location>
</feature>
<feature type="transmembrane region" description="Helical" evidence="8">
    <location>
        <begin position="13"/>
        <end position="34"/>
    </location>
</feature>
<keyword evidence="6 8" id="KW-1133">Transmembrane helix</keyword>
<dbReference type="GO" id="GO:0005886">
    <property type="term" value="C:plasma membrane"/>
    <property type="evidence" value="ECO:0007669"/>
    <property type="project" value="UniProtKB-SubCell"/>
</dbReference>
<keyword evidence="2" id="KW-1003">Cell membrane</keyword>
<keyword evidence="3" id="KW-0328">Glycosyltransferase</keyword>
<evidence type="ECO:0000256" key="8">
    <source>
        <dbReference type="SAM" id="Phobius"/>
    </source>
</evidence>
<gene>
    <name evidence="10" type="ORF">Fi14EGH31_26470</name>
</gene>
<keyword evidence="4" id="KW-0808">Transferase</keyword>
<comment type="subcellular location">
    <subcellularLocation>
        <location evidence="1">Cell membrane</location>
        <topology evidence="1">Multi-pass membrane protein</topology>
    </subcellularLocation>
</comment>
<feature type="transmembrane region" description="Helical" evidence="8">
    <location>
        <begin position="64"/>
        <end position="87"/>
    </location>
</feature>
<dbReference type="KEGG" id="fit:Fi14EGH31_26470"/>
<proteinExistence type="predicted"/>
<evidence type="ECO:0000256" key="3">
    <source>
        <dbReference type="ARBA" id="ARBA00022676"/>
    </source>
</evidence>
<reference evidence="11" key="1">
    <citation type="submission" date="2020-09" db="EMBL/GenBank/DDBJ databases">
        <title>Complete genome sequencing of Faecalibacillus intestinalis strain 14EGH31.</title>
        <authorList>
            <person name="Sakamoto M."/>
            <person name="Murakami T."/>
            <person name="Mori H."/>
        </authorList>
    </citation>
    <scope>NUCLEOTIDE SEQUENCE [LARGE SCALE GENOMIC DNA]</scope>
    <source>
        <strain evidence="11">14EGH31</strain>
    </source>
</reference>
<feature type="transmembrane region" description="Helical" evidence="8">
    <location>
        <begin position="352"/>
        <end position="372"/>
    </location>
</feature>
<accession>A0A7I8E8J6</accession>
<keyword evidence="5 8" id="KW-0812">Transmembrane</keyword>
<protein>
    <recommendedName>
        <fullName evidence="9">Glycosyltransferase RgtA/B/C/D-like domain-containing protein</fullName>
    </recommendedName>
</protein>
<dbReference type="RefSeq" id="WP_118346838.1">
    <property type="nucleotide sequence ID" value="NZ_AP024085.1"/>
</dbReference>
<evidence type="ECO:0000256" key="1">
    <source>
        <dbReference type="ARBA" id="ARBA00004651"/>
    </source>
</evidence>
<evidence type="ECO:0000313" key="10">
    <source>
        <dbReference type="EMBL" id="BCL58935.1"/>
    </source>
</evidence>
<evidence type="ECO:0000256" key="7">
    <source>
        <dbReference type="ARBA" id="ARBA00023136"/>
    </source>
</evidence>
<dbReference type="AlphaFoldDB" id="A0A7I8E8J6"/>
<organism evidence="10 11">
    <name type="scientific">Faecalibacillus intestinalis</name>
    <dbReference type="NCBI Taxonomy" id="1982626"/>
    <lineage>
        <taxon>Bacteria</taxon>
        <taxon>Bacillati</taxon>
        <taxon>Bacillota</taxon>
        <taxon>Erysipelotrichia</taxon>
        <taxon>Erysipelotrichales</taxon>
        <taxon>Coprobacillaceae</taxon>
        <taxon>Faecalibacillus</taxon>
    </lineage>
</organism>
<dbReference type="PANTHER" id="PTHR33908">
    <property type="entry name" value="MANNOSYLTRANSFERASE YKCB-RELATED"/>
    <property type="match status" value="1"/>
</dbReference>
<dbReference type="InterPro" id="IPR050297">
    <property type="entry name" value="LipidA_mod_glycosyltrf_83"/>
</dbReference>
<dbReference type="Proteomes" id="UP000593842">
    <property type="component" value="Chromosome"/>
</dbReference>
<evidence type="ECO:0000256" key="2">
    <source>
        <dbReference type="ARBA" id="ARBA00022475"/>
    </source>
</evidence>
<dbReference type="EMBL" id="AP024085">
    <property type="protein sequence ID" value="BCL58935.1"/>
    <property type="molecule type" value="Genomic_DNA"/>
</dbReference>
<dbReference type="GO" id="GO:0016763">
    <property type="term" value="F:pentosyltransferase activity"/>
    <property type="evidence" value="ECO:0007669"/>
    <property type="project" value="TreeGrafter"/>
</dbReference>
<dbReference type="PANTHER" id="PTHR33908:SF11">
    <property type="entry name" value="MEMBRANE PROTEIN"/>
    <property type="match status" value="1"/>
</dbReference>
<dbReference type="GeneID" id="70581086"/>
<dbReference type="Pfam" id="PF13231">
    <property type="entry name" value="PMT_2"/>
    <property type="match status" value="1"/>
</dbReference>
<evidence type="ECO:0000259" key="9">
    <source>
        <dbReference type="Pfam" id="PF13231"/>
    </source>
</evidence>